<dbReference type="InterPro" id="IPR035654">
    <property type="entry name" value="LepA_IV"/>
</dbReference>
<keyword evidence="3 6" id="KW-0378">Hydrolase</keyword>
<dbReference type="PANTHER" id="PTHR43512">
    <property type="entry name" value="TRANSLATION FACTOR GUF1-RELATED"/>
    <property type="match status" value="1"/>
</dbReference>
<dbReference type="CDD" id="cd03709">
    <property type="entry name" value="lepA_C"/>
    <property type="match status" value="1"/>
</dbReference>
<dbReference type="SUPFAM" id="SSF50447">
    <property type="entry name" value="Translation proteins"/>
    <property type="match status" value="1"/>
</dbReference>
<dbReference type="InterPro" id="IPR004161">
    <property type="entry name" value="EFTu-like_2"/>
</dbReference>
<dbReference type="InterPro" id="IPR038363">
    <property type="entry name" value="LepA_C_sf"/>
</dbReference>
<dbReference type="InterPro" id="IPR027518">
    <property type="entry name" value="GUFP"/>
</dbReference>
<evidence type="ECO:0000313" key="10">
    <source>
        <dbReference type="Proteomes" id="UP000198341"/>
    </source>
</evidence>
<dbReference type="GO" id="GO:0043022">
    <property type="term" value="F:ribosome binding"/>
    <property type="evidence" value="ECO:0007669"/>
    <property type="project" value="TreeGrafter"/>
</dbReference>
<sequence length="648" mass="72183">MRKKRGEMFMLVRNNAVSQPPPNKKKAASKENNKSDGNEVLVVPPERIRNFSIIAHIDHGKSTIADRLLEMTDTVAQRDMQAQLLDGMDLERERGITIKLNSARMNFTSKKDGETYVLNLIDTPGHVDFSYEVSRSLAACEGALLVVDASQGVEAQTLANVYLALENDLEIVPVLNKIDLPAADCDRVAQEIEDVLGLDASEAVQCSAKAGIGMEDILEDIVRLVPPPRVPVEGEPLRALIFDSYFDTYRGVVVVFRVFDGEVNVGDKIELMNTGAKYDVLELGVMKPNKIPVKTLRPGDVGYCVAGIKAVKDARVGDTITLVKHRAEKALAGYSEAIPMVYCGLFPTDTDRYNDLRDALEKLQLNDASLNYEPEVSSAMGFGFRCGFLGLLHMEVVQERLEREYDLDLITTAPSVVYHVYMANGDMLTVANPAELPDAAGRDRIEEPFVKLELFTPKEYVGSLMELATQRRGEYIDMTFLSQDRTCLRYDIPLGEVVTDFFDQLKSRSKGYASMEYKFNEYRENDLVRLDVMINGEVAEPLATITHRSKAYGIGRGLVDKLKELIPRQQFKIPIQAAIGNKVIASTQLSAMRKDVLAKCYGGDISRKKKLLKKQAAGKKRMKAFGKVEISQEAFMAVLQIDQSNLEQ</sequence>
<protein>
    <recommendedName>
        <fullName evidence="6">Translation factor GUF1 homolog, chloroplastic</fullName>
        <ecNumber evidence="6">3.6.5.n1</ecNumber>
    </recommendedName>
    <alternativeName>
        <fullName evidence="6">Elongation factor 4 homolog</fullName>
        <shortName evidence="6">EF-4</shortName>
    </alternativeName>
    <alternativeName>
        <fullName evidence="6">GTPase GUF1 homolog</fullName>
    </alternativeName>
    <alternativeName>
        <fullName evidence="6">Ribosomal back-translocase</fullName>
    </alternativeName>
</protein>
<dbReference type="EMBL" id="FO082274">
    <property type="protein sequence ID" value="CCO16922.1"/>
    <property type="molecule type" value="Genomic_DNA"/>
</dbReference>
<evidence type="ECO:0000259" key="8">
    <source>
        <dbReference type="PROSITE" id="PS51722"/>
    </source>
</evidence>
<keyword evidence="4 6" id="KW-0648">Protein biosynthesis</keyword>
<evidence type="ECO:0000256" key="2">
    <source>
        <dbReference type="ARBA" id="ARBA00022741"/>
    </source>
</evidence>
<dbReference type="OrthoDB" id="1074at2759"/>
<dbReference type="Gene3D" id="3.30.70.2570">
    <property type="entry name" value="Elongation factor 4, C-terminal domain"/>
    <property type="match status" value="1"/>
</dbReference>
<dbReference type="HAMAP" id="MF_03138">
    <property type="entry name" value="GUFP"/>
    <property type="match status" value="1"/>
</dbReference>
<dbReference type="InterPro" id="IPR005225">
    <property type="entry name" value="Small_GTP-bd"/>
</dbReference>
<dbReference type="SUPFAM" id="SSF52540">
    <property type="entry name" value="P-loop containing nucleoside triphosphate hydrolases"/>
    <property type="match status" value="1"/>
</dbReference>
<feature type="binding site" evidence="6">
    <location>
        <begin position="55"/>
        <end position="62"/>
    </location>
    <ligand>
        <name>GTP</name>
        <dbReference type="ChEBI" id="CHEBI:37565"/>
    </ligand>
</feature>
<feature type="domain" description="Tr-type G" evidence="8">
    <location>
        <begin position="46"/>
        <end position="229"/>
    </location>
</feature>
<dbReference type="Pfam" id="PF06421">
    <property type="entry name" value="LepA_C"/>
    <property type="match status" value="1"/>
</dbReference>
<evidence type="ECO:0000256" key="7">
    <source>
        <dbReference type="SAM" id="MobiDB-lite"/>
    </source>
</evidence>
<feature type="region of interest" description="Disordered" evidence="7">
    <location>
        <begin position="1"/>
        <end position="38"/>
    </location>
</feature>
<dbReference type="GO" id="GO:0006412">
    <property type="term" value="P:translation"/>
    <property type="evidence" value="ECO:0007669"/>
    <property type="project" value="UniProtKB-KW"/>
</dbReference>
<dbReference type="Pfam" id="PF00009">
    <property type="entry name" value="GTP_EFTU"/>
    <property type="match status" value="1"/>
</dbReference>
<name>K8EFN8_9CHLO</name>
<dbReference type="InterPro" id="IPR035647">
    <property type="entry name" value="EFG_III/V"/>
</dbReference>
<evidence type="ECO:0000256" key="3">
    <source>
        <dbReference type="ARBA" id="ARBA00022801"/>
    </source>
</evidence>
<feature type="binding site" evidence="6">
    <location>
        <begin position="122"/>
        <end position="126"/>
    </location>
    <ligand>
        <name>GTP</name>
        <dbReference type="ChEBI" id="CHEBI:37565"/>
    </ligand>
</feature>
<dbReference type="Pfam" id="PF03144">
    <property type="entry name" value="GTP_EFTU_D2"/>
    <property type="match status" value="1"/>
</dbReference>
<keyword evidence="6" id="KW-0150">Chloroplast</keyword>
<dbReference type="EC" id="3.6.5.n1" evidence="6"/>
<dbReference type="CDD" id="cd16260">
    <property type="entry name" value="EF4_III"/>
    <property type="match status" value="1"/>
</dbReference>
<feature type="compositionally biased region" description="Basic and acidic residues" evidence="7">
    <location>
        <begin position="28"/>
        <end position="37"/>
    </location>
</feature>
<accession>K8EFN8</accession>
<keyword evidence="5 6" id="KW-0342">GTP-binding</keyword>
<evidence type="ECO:0000256" key="6">
    <source>
        <dbReference type="HAMAP-Rule" id="MF_03138"/>
    </source>
</evidence>
<dbReference type="RefSeq" id="XP_007513364.1">
    <property type="nucleotide sequence ID" value="XM_007513302.1"/>
</dbReference>
<comment type="function">
    <text evidence="6">Promotes chloroplast protein synthesis. May act as a fidelity factor of the translation reaction, by catalyzing a one-codon backward translocation of tRNAs on improperly translocated ribosomes.</text>
</comment>
<dbReference type="InterPro" id="IPR013842">
    <property type="entry name" value="LepA_CTD"/>
</dbReference>
<dbReference type="GO" id="GO:0003924">
    <property type="term" value="F:GTPase activity"/>
    <property type="evidence" value="ECO:0007669"/>
    <property type="project" value="UniProtKB-UniRule"/>
</dbReference>
<dbReference type="FunFam" id="2.40.30.10:FF:000015">
    <property type="entry name" value="Translation factor GUF1, mitochondrial"/>
    <property type="match status" value="1"/>
</dbReference>
<dbReference type="FunFam" id="3.30.70.240:FF:000007">
    <property type="entry name" value="Translation factor GUF1, mitochondrial"/>
    <property type="match status" value="1"/>
</dbReference>
<dbReference type="SUPFAM" id="SSF54980">
    <property type="entry name" value="EF-G C-terminal domain-like"/>
    <property type="match status" value="2"/>
</dbReference>
<dbReference type="CDD" id="cd03699">
    <property type="entry name" value="EF4_II"/>
    <property type="match status" value="1"/>
</dbReference>
<dbReference type="Gene3D" id="3.30.70.870">
    <property type="entry name" value="Elongation Factor G (Translational Gtpase), domain 3"/>
    <property type="match status" value="1"/>
</dbReference>
<dbReference type="InterPro" id="IPR000640">
    <property type="entry name" value="EFG_V-like"/>
</dbReference>
<evidence type="ECO:0000256" key="4">
    <source>
        <dbReference type="ARBA" id="ARBA00022917"/>
    </source>
</evidence>
<dbReference type="Gene3D" id="3.30.70.240">
    <property type="match status" value="1"/>
</dbReference>
<dbReference type="Gene3D" id="2.40.30.10">
    <property type="entry name" value="Translation factors"/>
    <property type="match status" value="1"/>
</dbReference>
<dbReference type="InterPro" id="IPR009000">
    <property type="entry name" value="Transl_B-barrel_sf"/>
</dbReference>
<dbReference type="CDD" id="cd01890">
    <property type="entry name" value="LepA"/>
    <property type="match status" value="1"/>
</dbReference>
<dbReference type="GO" id="GO:0009507">
    <property type="term" value="C:chloroplast"/>
    <property type="evidence" value="ECO:0007669"/>
    <property type="project" value="UniProtKB-SubCell"/>
</dbReference>
<reference evidence="9 10" key="1">
    <citation type="submission" date="2011-10" db="EMBL/GenBank/DDBJ databases">
        <authorList>
            <person name="Genoscope - CEA"/>
        </authorList>
    </citation>
    <scope>NUCLEOTIDE SEQUENCE [LARGE SCALE GENOMIC DNA]</scope>
    <source>
        <strain evidence="9 10">RCC 1105</strain>
    </source>
</reference>
<organism evidence="9 10">
    <name type="scientific">Bathycoccus prasinos</name>
    <dbReference type="NCBI Taxonomy" id="41875"/>
    <lineage>
        <taxon>Eukaryota</taxon>
        <taxon>Viridiplantae</taxon>
        <taxon>Chlorophyta</taxon>
        <taxon>Mamiellophyceae</taxon>
        <taxon>Mamiellales</taxon>
        <taxon>Bathycoccaceae</taxon>
        <taxon>Bathycoccus</taxon>
    </lineage>
</organism>
<dbReference type="PROSITE" id="PS00301">
    <property type="entry name" value="G_TR_1"/>
    <property type="match status" value="1"/>
</dbReference>
<dbReference type="KEGG" id="bpg:Bathy05g04160"/>
<proteinExistence type="inferred from homology"/>
<dbReference type="NCBIfam" id="TIGR01393">
    <property type="entry name" value="lepA"/>
    <property type="match status" value="1"/>
</dbReference>
<comment type="similarity">
    <text evidence="1 6">Belongs to the TRAFAC class translation factor GTPase superfamily. Classic translation factor GTPase family. LepA subfamily.</text>
</comment>
<comment type="subcellular location">
    <subcellularLocation>
        <location evidence="6">Plastid</location>
        <location evidence="6">Chloroplast</location>
    </subcellularLocation>
</comment>
<dbReference type="GeneID" id="19015919"/>
<dbReference type="FunFam" id="3.30.70.870:FF:000004">
    <property type="entry name" value="Translation factor GUF1, mitochondrial"/>
    <property type="match status" value="1"/>
</dbReference>
<dbReference type="InterPro" id="IPR000795">
    <property type="entry name" value="T_Tr_GTP-bd_dom"/>
</dbReference>
<dbReference type="InterPro" id="IPR027417">
    <property type="entry name" value="P-loop_NTPase"/>
</dbReference>
<dbReference type="Gene3D" id="3.40.50.300">
    <property type="entry name" value="P-loop containing nucleotide triphosphate hydrolases"/>
    <property type="match status" value="1"/>
</dbReference>
<dbReference type="Proteomes" id="UP000198341">
    <property type="component" value="Chromosome 5"/>
</dbReference>
<dbReference type="NCBIfam" id="TIGR00231">
    <property type="entry name" value="small_GTP"/>
    <property type="match status" value="1"/>
</dbReference>
<dbReference type="STRING" id="41875.K8EFN8"/>
<dbReference type="eggNOG" id="KOG0462">
    <property type="taxonomic scope" value="Eukaryota"/>
</dbReference>
<keyword evidence="6" id="KW-0934">Plastid</keyword>
<dbReference type="Pfam" id="PF00679">
    <property type="entry name" value="EFG_C"/>
    <property type="match status" value="1"/>
</dbReference>
<dbReference type="FunFam" id="3.40.50.300:FF:000078">
    <property type="entry name" value="Elongation factor 4"/>
    <property type="match status" value="1"/>
</dbReference>
<dbReference type="InterPro" id="IPR006297">
    <property type="entry name" value="EF-4"/>
</dbReference>
<gene>
    <name evidence="9" type="ORF">Bathy05g04160</name>
</gene>
<dbReference type="GO" id="GO:0005525">
    <property type="term" value="F:GTP binding"/>
    <property type="evidence" value="ECO:0007669"/>
    <property type="project" value="UniProtKB-UniRule"/>
</dbReference>
<dbReference type="InterPro" id="IPR031157">
    <property type="entry name" value="G_TR_CS"/>
</dbReference>
<dbReference type="PANTHER" id="PTHR43512:SF4">
    <property type="entry name" value="TRANSLATION FACTOR GUF1 HOMOLOG, CHLOROPLASTIC"/>
    <property type="match status" value="1"/>
</dbReference>
<dbReference type="PROSITE" id="PS51722">
    <property type="entry name" value="G_TR_2"/>
    <property type="match status" value="1"/>
</dbReference>
<dbReference type="FunFam" id="3.30.70.2570:FF:000001">
    <property type="entry name" value="Translation factor GUF1, mitochondrial"/>
    <property type="match status" value="1"/>
</dbReference>
<comment type="catalytic activity">
    <reaction evidence="6">
        <text>GTP + H2O = GDP + phosphate + H(+)</text>
        <dbReference type="Rhea" id="RHEA:19669"/>
        <dbReference type="ChEBI" id="CHEBI:15377"/>
        <dbReference type="ChEBI" id="CHEBI:15378"/>
        <dbReference type="ChEBI" id="CHEBI:37565"/>
        <dbReference type="ChEBI" id="CHEBI:43474"/>
        <dbReference type="ChEBI" id="CHEBI:58189"/>
        <dbReference type="EC" id="3.6.5.n1"/>
    </reaction>
</comment>
<keyword evidence="10" id="KW-1185">Reference proteome</keyword>
<evidence type="ECO:0000313" key="9">
    <source>
        <dbReference type="EMBL" id="CCO16922.1"/>
    </source>
</evidence>
<feature type="binding site" evidence="6">
    <location>
        <begin position="176"/>
        <end position="179"/>
    </location>
    <ligand>
        <name>GTP</name>
        <dbReference type="ChEBI" id="CHEBI:37565"/>
    </ligand>
</feature>
<keyword evidence="2 6" id="KW-0547">Nucleotide-binding</keyword>
<dbReference type="HAMAP" id="MF_00071">
    <property type="entry name" value="LepA"/>
    <property type="match status" value="1"/>
</dbReference>
<dbReference type="AlphaFoldDB" id="K8EFN8"/>
<evidence type="ECO:0000256" key="5">
    <source>
        <dbReference type="ARBA" id="ARBA00023134"/>
    </source>
</evidence>
<dbReference type="GO" id="GO:0045727">
    <property type="term" value="P:positive regulation of translation"/>
    <property type="evidence" value="ECO:0007669"/>
    <property type="project" value="UniProtKB-UniRule"/>
</dbReference>
<dbReference type="PRINTS" id="PR00315">
    <property type="entry name" value="ELONGATNFCT"/>
</dbReference>
<evidence type="ECO:0000256" key="1">
    <source>
        <dbReference type="ARBA" id="ARBA00005454"/>
    </source>
</evidence>